<dbReference type="EMBL" id="LR917458">
    <property type="protein sequence ID" value="CAD7255126.1"/>
    <property type="molecule type" value="Genomic_DNA"/>
</dbReference>
<dbReference type="InterPro" id="IPR027417">
    <property type="entry name" value="P-loop_NTPase"/>
</dbReference>
<evidence type="ECO:0000313" key="2">
    <source>
        <dbReference type="Proteomes" id="UP000677054"/>
    </source>
</evidence>
<protein>
    <submittedName>
        <fullName evidence="1">Uncharacterized protein</fullName>
    </submittedName>
</protein>
<feature type="non-terminal residue" evidence="1">
    <location>
        <position position="1"/>
    </location>
</feature>
<organism evidence="1">
    <name type="scientific">Darwinula stevensoni</name>
    <dbReference type="NCBI Taxonomy" id="69355"/>
    <lineage>
        <taxon>Eukaryota</taxon>
        <taxon>Metazoa</taxon>
        <taxon>Ecdysozoa</taxon>
        <taxon>Arthropoda</taxon>
        <taxon>Crustacea</taxon>
        <taxon>Oligostraca</taxon>
        <taxon>Ostracoda</taxon>
        <taxon>Podocopa</taxon>
        <taxon>Podocopida</taxon>
        <taxon>Darwinulocopina</taxon>
        <taxon>Darwinuloidea</taxon>
        <taxon>Darwinulidae</taxon>
        <taxon>Darwinula</taxon>
    </lineage>
</organism>
<accession>A0A7R9AIU5</accession>
<proteinExistence type="predicted"/>
<gene>
    <name evidence="1" type="ORF">DSTB1V02_LOCUS14871</name>
</gene>
<dbReference type="Gene3D" id="3.40.50.300">
    <property type="entry name" value="P-loop containing nucleotide triphosphate hydrolases"/>
    <property type="match status" value="1"/>
</dbReference>
<feature type="non-terminal residue" evidence="1">
    <location>
        <position position="216"/>
    </location>
</feature>
<reference evidence="1" key="1">
    <citation type="submission" date="2020-11" db="EMBL/GenBank/DDBJ databases">
        <authorList>
            <person name="Tran Van P."/>
        </authorList>
    </citation>
    <scope>NUCLEOTIDE SEQUENCE</scope>
</reference>
<keyword evidence="2" id="KW-1185">Reference proteome</keyword>
<dbReference type="CDD" id="cd01983">
    <property type="entry name" value="SIMIBI"/>
    <property type="match status" value="1"/>
</dbReference>
<dbReference type="Proteomes" id="UP000677054">
    <property type="component" value="Unassembled WGS sequence"/>
</dbReference>
<dbReference type="AlphaFoldDB" id="A0A7R9AIU5"/>
<evidence type="ECO:0000313" key="1">
    <source>
        <dbReference type="EMBL" id="CAD7255126.1"/>
    </source>
</evidence>
<sequence>ERYWIVLKKPTDPESSLADTFKNIFDFYICAASAVDLPRNPVQLFAKSEKQMKPLLLLLTPQQRDLVNRSSPVILLSGASGTGKTIVLKRRAIELAKKDEVLVINIAGGLLTEEFRRDFEGKEKIHVVNEKGEDLEADIDKLKKFLEVKGKGKHVLMDEVPITLGFRGVLSPEALSKHWEWIVGSLKTHVLSVTLAFRPNDQSYSRDFNLQDVKPA</sequence>
<dbReference type="EMBL" id="CAJPEV010017940">
    <property type="protein sequence ID" value="CAG0907589.1"/>
    <property type="molecule type" value="Genomic_DNA"/>
</dbReference>
<dbReference type="OrthoDB" id="8177873at2759"/>
<name>A0A7R9AIU5_9CRUS</name>
<dbReference type="SUPFAM" id="SSF52540">
    <property type="entry name" value="P-loop containing nucleoside triphosphate hydrolases"/>
    <property type="match status" value="1"/>
</dbReference>